<accession>A0AAW2Z183</accession>
<keyword evidence="1" id="KW-0812">Transmembrane</keyword>
<feature type="transmembrane region" description="Helical" evidence="1">
    <location>
        <begin position="165"/>
        <end position="183"/>
    </location>
</feature>
<dbReference type="InterPro" id="IPR012171">
    <property type="entry name" value="Fatty_acid_desaturase"/>
</dbReference>
<dbReference type="EMBL" id="JAOPGA020000900">
    <property type="protein sequence ID" value="KAL0482836.1"/>
    <property type="molecule type" value="Genomic_DNA"/>
</dbReference>
<proteinExistence type="predicted"/>
<evidence type="ECO:0000313" key="4">
    <source>
        <dbReference type="EMBL" id="KAL0486113.1"/>
    </source>
</evidence>
<feature type="transmembrane region" description="Helical" evidence="1">
    <location>
        <begin position="60"/>
        <end position="84"/>
    </location>
</feature>
<comment type="caution">
    <text evidence="3">The sequence shown here is derived from an EMBL/GenBank/DDBJ whole genome shotgun (WGS) entry which is preliminary data.</text>
</comment>
<feature type="domain" description="Fatty acid desaturase" evidence="2">
    <location>
        <begin position="61"/>
        <end position="334"/>
    </location>
</feature>
<dbReference type="GO" id="GO:0006629">
    <property type="term" value="P:lipid metabolic process"/>
    <property type="evidence" value="ECO:0007669"/>
    <property type="project" value="InterPro"/>
</dbReference>
<sequence length="366" mass="42388">MSNLPKFTVGDLRRAIPKHCFERSLATSFGHLAVDLLEIIVESAIMYHFIDALLWKIHPIVWLVGWTAFIFYQGVSFTAIWVLAHECGHGAFTKYEWVNDLVGYILHTSLLVPYFPWKFTHASHHHYTNNLDKDEVWVPQITQDKEKDLKHLAERTTTLKGIVKTAIQGFFVSILGWPMYLAFNSTASKKSDNFVNHFMYSTELFKGKPKWKIHASTVGMIVWSCVIASLSAFIGTGMIIRLYVLPLLVCNFFLVAITYLQHTHVVVAHYKDSEWNWLLGALCTVDRTMGPFLDRKLHLIHVTHVCHHLFSYIPFYHSREVTEAIKPILGDLYVKDDKNFFAELWNTYKHMTVLEGNETGVHYWLK</sequence>
<organism evidence="3 5">
    <name type="scientific">Acrasis kona</name>
    <dbReference type="NCBI Taxonomy" id="1008807"/>
    <lineage>
        <taxon>Eukaryota</taxon>
        <taxon>Discoba</taxon>
        <taxon>Heterolobosea</taxon>
        <taxon>Tetramitia</taxon>
        <taxon>Eutetramitia</taxon>
        <taxon>Acrasidae</taxon>
        <taxon>Acrasis</taxon>
    </lineage>
</organism>
<dbReference type="CDD" id="cd03507">
    <property type="entry name" value="Delta12-FADS-like"/>
    <property type="match status" value="1"/>
</dbReference>
<reference evidence="3 5" key="1">
    <citation type="submission" date="2024-03" db="EMBL/GenBank/DDBJ databases">
        <title>The Acrasis kona genome and developmental transcriptomes reveal deep origins of eukaryotic multicellular pathways.</title>
        <authorList>
            <person name="Sheikh S."/>
            <person name="Fu C.-J."/>
            <person name="Brown M.W."/>
            <person name="Baldauf S.L."/>
        </authorList>
    </citation>
    <scope>NUCLEOTIDE SEQUENCE [LARGE SCALE GENOMIC DNA]</scope>
    <source>
        <strain evidence="3 5">ATCC MYA-3509</strain>
    </source>
</reference>
<dbReference type="AlphaFoldDB" id="A0AAW2Z183"/>
<dbReference type="EMBL" id="JAOPGA020001202">
    <property type="protein sequence ID" value="KAL0486113.1"/>
    <property type="molecule type" value="Genomic_DNA"/>
</dbReference>
<dbReference type="InterPro" id="IPR005804">
    <property type="entry name" value="FA_desaturase_dom"/>
</dbReference>
<protein>
    <submittedName>
        <fullName evidence="3 4">Fatty acid desaturase</fullName>
    </submittedName>
</protein>
<dbReference type="GO" id="GO:0016491">
    <property type="term" value="F:oxidoreductase activity"/>
    <property type="evidence" value="ECO:0007669"/>
    <property type="project" value="InterPro"/>
</dbReference>
<keyword evidence="1" id="KW-1133">Transmembrane helix</keyword>
<dbReference type="Proteomes" id="UP001431209">
    <property type="component" value="Unassembled WGS sequence"/>
</dbReference>
<feature type="transmembrane region" description="Helical" evidence="1">
    <location>
        <begin position="213"/>
        <end position="235"/>
    </location>
</feature>
<dbReference type="Pfam" id="PF00487">
    <property type="entry name" value="FA_desaturase"/>
    <property type="match status" value="1"/>
</dbReference>
<name>A0AAW2Z183_9EUKA</name>
<keyword evidence="5" id="KW-1185">Reference proteome</keyword>
<dbReference type="PANTHER" id="PTHR32100">
    <property type="entry name" value="OMEGA-6 FATTY ACID DESATURASE, CHLOROPLASTIC"/>
    <property type="match status" value="1"/>
</dbReference>
<keyword evidence="1" id="KW-0472">Membrane</keyword>
<evidence type="ECO:0000313" key="3">
    <source>
        <dbReference type="EMBL" id="KAL0482836.1"/>
    </source>
</evidence>
<evidence type="ECO:0000313" key="5">
    <source>
        <dbReference type="Proteomes" id="UP001431209"/>
    </source>
</evidence>
<feature type="transmembrane region" description="Helical" evidence="1">
    <location>
        <begin position="242"/>
        <end position="260"/>
    </location>
</feature>
<evidence type="ECO:0000259" key="2">
    <source>
        <dbReference type="Pfam" id="PF00487"/>
    </source>
</evidence>
<evidence type="ECO:0000256" key="1">
    <source>
        <dbReference type="SAM" id="Phobius"/>
    </source>
</evidence>
<gene>
    <name evidence="4" type="ORF">AKO1_001741</name>
    <name evidence="3" type="ORF">AKO1_010405</name>
</gene>